<accession>A0A844BKI3</accession>
<dbReference type="RefSeq" id="WP_153747810.1">
    <property type="nucleotide sequence ID" value="NZ_BAAADI010000008.1"/>
</dbReference>
<dbReference type="SUPFAM" id="SSF53756">
    <property type="entry name" value="UDP-Glycosyltransferase/glycogen phosphorylase"/>
    <property type="match status" value="1"/>
</dbReference>
<evidence type="ECO:0000313" key="1">
    <source>
        <dbReference type="EMBL" id="MRH20497.1"/>
    </source>
</evidence>
<evidence type="ECO:0000313" key="2">
    <source>
        <dbReference type="Proteomes" id="UP000466730"/>
    </source>
</evidence>
<comment type="caution">
    <text evidence="1">The sequence shown here is derived from an EMBL/GenBank/DDBJ whole genome shotgun (WGS) entry which is preliminary data.</text>
</comment>
<dbReference type="AlphaFoldDB" id="A0A844BKI3"/>
<proteinExistence type="predicted"/>
<evidence type="ECO:0008006" key="3">
    <source>
        <dbReference type="Google" id="ProtNLM"/>
    </source>
</evidence>
<gene>
    <name evidence="1" type="ORF">GH815_05785</name>
</gene>
<dbReference type="EMBL" id="WJPO01000006">
    <property type="protein sequence ID" value="MRH20497.1"/>
    <property type="molecule type" value="Genomic_DNA"/>
</dbReference>
<reference evidence="1 2" key="1">
    <citation type="submission" date="2019-11" db="EMBL/GenBank/DDBJ databases">
        <title>Draft Whole-Genome sequence of the marine photosynthetic bacterium Rhodovulum strictum DSM 11289.</title>
        <authorList>
            <person name="Kyndt J.A."/>
            <person name="Meyer T.E."/>
        </authorList>
    </citation>
    <scope>NUCLEOTIDE SEQUENCE [LARGE SCALE GENOMIC DNA]</scope>
    <source>
        <strain evidence="1 2">DSM 11289</strain>
    </source>
</reference>
<dbReference type="Gene3D" id="3.40.50.2000">
    <property type="entry name" value="Glycogen Phosphorylase B"/>
    <property type="match status" value="2"/>
</dbReference>
<dbReference type="Proteomes" id="UP000466730">
    <property type="component" value="Unassembled WGS sequence"/>
</dbReference>
<protein>
    <recommendedName>
        <fullName evidence="3">Glycosyl transferases group 1</fullName>
    </recommendedName>
</protein>
<keyword evidence="2" id="KW-1185">Reference proteome</keyword>
<sequence length="141" mass="14989">MPKANVILGADLLIACEVPRPHWTLLPFRSIEVGDYFGMIDFTVYFTAPAWRESFGRVIAEALAAGKVVLTDPEAGASFGKGIIACRPDDVDAAVARMVADPAAHAAQMARGQAVLEQFSEAVFAARFEALIGDPARGRAA</sequence>
<name>A0A844BKI3_9RHOB</name>
<dbReference type="OrthoDB" id="8549922at2"/>
<organism evidence="1 2">
    <name type="scientific">Rhodovulum strictum</name>
    <dbReference type="NCBI Taxonomy" id="58314"/>
    <lineage>
        <taxon>Bacteria</taxon>
        <taxon>Pseudomonadati</taxon>
        <taxon>Pseudomonadota</taxon>
        <taxon>Alphaproteobacteria</taxon>
        <taxon>Rhodobacterales</taxon>
        <taxon>Paracoccaceae</taxon>
        <taxon>Rhodovulum</taxon>
    </lineage>
</organism>